<dbReference type="EMBL" id="HACA01026291">
    <property type="protein sequence ID" value="CDW43652.1"/>
    <property type="molecule type" value="Transcribed_RNA"/>
</dbReference>
<name>A0A0K2V0I2_LEPSM</name>
<sequence length="59" mass="6804">DTTRHDQDHFCPHTSLTTTCSCLWPTYLGVQIWPQYRPVKIGCPSFLPIETRASTRRAL</sequence>
<dbReference type="AlphaFoldDB" id="A0A0K2V0I2"/>
<reference evidence="1" key="1">
    <citation type="submission" date="2014-05" db="EMBL/GenBank/DDBJ databases">
        <authorList>
            <person name="Chronopoulou M."/>
        </authorList>
    </citation>
    <scope>NUCLEOTIDE SEQUENCE</scope>
    <source>
        <tissue evidence="1">Whole organism</tissue>
    </source>
</reference>
<evidence type="ECO:0000313" key="1">
    <source>
        <dbReference type="EMBL" id="CDW43652.1"/>
    </source>
</evidence>
<proteinExistence type="predicted"/>
<protein>
    <submittedName>
        <fullName evidence="1">Uncharacterized protein</fullName>
    </submittedName>
</protein>
<accession>A0A0K2V0I2</accession>
<organism evidence="1">
    <name type="scientific">Lepeophtheirus salmonis</name>
    <name type="common">Salmon louse</name>
    <name type="synonym">Caligus salmonis</name>
    <dbReference type="NCBI Taxonomy" id="72036"/>
    <lineage>
        <taxon>Eukaryota</taxon>
        <taxon>Metazoa</taxon>
        <taxon>Ecdysozoa</taxon>
        <taxon>Arthropoda</taxon>
        <taxon>Crustacea</taxon>
        <taxon>Multicrustacea</taxon>
        <taxon>Hexanauplia</taxon>
        <taxon>Copepoda</taxon>
        <taxon>Siphonostomatoida</taxon>
        <taxon>Caligidae</taxon>
        <taxon>Lepeophtheirus</taxon>
    </lineage>
</organism>
<feature type="non-terminal residue" evidence="1">
    <location>
        <position position="1"/>
    </location>
</feature>